<protein>
    <recommendedName>
        <fullName evidence="12">Major facilitator superfamily (MFS) profile domain-containing protein</fullName>
    </recommendedName>
</protein>
<feature type="region of interest" description="Disordered" evidence="10">
    <location>
        <begin position="17"/>
        <end position="37"/>
    </location>
</feature>
<dbReference type="PANTHER" id="PTHR23500">
    <property type="entry name" value="SOLUTE CARRIER FAMILY 2, FACILITATED GLUCOSE TRANSPORTER"/>
    <property type="match status" value="1"/>
</dbReference>
<evidence type="ECO:0000256" key="1">
    <source>
        <dbReference type="ARBA" id="ARBA00004141"/>
    </source>
</evidence>
<keyword evidence="7 11" id="KW-1133">Transmembrane helix</keyword>
<evidence type="ECO:0000313" key="13">
    <source>
        <dbReference type="EMBL" id="KAI5080799.1"/>
    </source>
</evidence>
<accession>A0A9D4ZMF3</accession>
<dbReference type="InterPro" id="IPR036259">
    <property type="entry name" value="MFS_trans_sf"/>
</dbReference>
<dbReference type="PRINTS" id="PR00171">
    <property type="entry name" value="SUGRTRNSPORT"/>
</dbReference>
<feature type="transmembrane region" description="Helical" evidence="11">
    <location>
        <begin position="312"/>
        <end position="335"/>
    </location>
</feature>
<sequence length="543" mass="60357">MASDKVDRYLHDERINEMPAFQLAPQKPVTPPSASSKDKDKLTWYIISSSFAASTGGFLYGYNLVAAGGISIMNDFLRAFYPAILDHKQSGSHGNYCKYDNQAFQLFSSSLCLAALFATFLASPVTRKYGHTTTMIGAGIFYMLGSVMGAAALNLTMVYLSRVLMGCGIGFSNQAIPLYLSEIAPLKHRGKLLLFFSLELAFGLFIANLTNFLSNQRHPWGWRVSFAVCIVPALILTITGMIIVDSPYTLIAQGRHEHAQIVLQKLRQTDDVHDELNELIKGRAILEAEESKKVKPKGQLWSLFSSHHRPHLIIAIAMPFFQQMSGFDAILFYGPSVFGAAGFKDGAALYSTLITGFFAFISTLIAAYIVDHVGRRKILLYCTVAMFISMVVVATILGTQLRGTVETLSHVAGIIEVVVLCIVVLAYKASWGPMAWLIPSEIFPQEIRSTGQSLVVSLNMLIKFSVAQSFLSMLCTFKFGIFLFFAGWLVVMGIFTYFLIPETRGIQIDSMKTLWDQHWYWKRFTLVDHVTSPMAPEKQAEVV</sequence>
<feature type="transmembrane region" description="Helical" evidence="11">
    <location>
        <begin position="42"/>
        <end position="62"/>
    </location>
</feature>
<feature type="transmembrane region" description="Helical" evidence="11">
    <location>
        <begin position="479"/>
        <end position="500"/>
    </location>
</feature>
<evidence type="ECO:0000259" key="12">
    <source>
        <dbReference type="PROSITE" id="PS50850"/>
    </source>
</evidence>
<dbReference type="PROSITE" id="PS50850">
    <property type="entry name" value="MFS"/>
    <property type="match status" value="1"/>
</dbReference>
<dbReference type="PROSITE" id="PS00216">
    <property type="entry name" value="SUGAR_TRANSPORT_1"/>
    <property type="match status" value="1"/>
</dbReference>
<comment type="caution">
    <text evidence="13">The sequence shown here is derived from an EMBL/GenBank/DDBJ whole genome shotgun (WGS) entry which is preliminary data.</text>
</comment>
<name>A0A9D4ZMF3_ADICA</name>
<keyword evidence="14" id="KW-1185">Reference proteome</keyword>
<dbReference type="InterPro" id="IPR045262">
    <property type="entry name" value="STP/PLT_plant"/>
</dbReference>
<dbReference type="Gene3D" id="1.20.1250.20">
    <property type="entry name" value="MFS general substrate transporter like domains"/>
    <property type="match status" value="1"/>
</dbReference>
<evidence type="ECO:0000256" key="6">
    <source>
        <dbReference type="ARBA" id="ARBA00022847"/>
    </source>
</evidence>
<dbReference type="InterPro" id="IPR005829">
    <property type="entry name" value="Sugar_transporter_CS"/>
</dbReference>
<feature type="transmembrane region" description="Helical" evidence="11">
    <location>
        <begin position="103"/>
        <end position="122"/>
    </location>
</feature>
<evidence type="ECO:0000313" key="14">
    <source>
        <dbReference type="Proteomes" id="UP000886520"/>
    </source>
</evidence>
<evidence type="ECO:0000256" key="10">
    <source>
        <dbReference type="SAM" id="MobiDB-lite"/>
    </source>
</evidence>
<feature type="transmembrane region" description="Helical" evidence="11">
    <location>
        <begin position="192"/>
        <end position="214"/>
    </location>
</feature>
<dbReference type="GO" id="GO:0015145">
    <property type="term" value="F:monosaccharide transmembrane transporter activity"/>
    <property type="evidence" value="ECO:0007669"/>
    <property type="project" value="InterPro"/>
</dbReference>
<feature type="transmembrane region" description="Helical" evidence="11">
    <location>
        <begin position="378"/>
        <end position="401"/>
    </location>
</feature>
<evidence type="ECO:0000256" key="9">
    <source>
        <dbReference type="RuleBase" id="RU003346"/>
    </source>
</evidence>
<dbReference type="GO" id="GO:0015293">
    <property type="term" value="F:symporter activity"/>
    <property type="evidence" value="ECO:0007669"/>
    <property type="project" value="UniProtKB-KW"/>
</dbReference>
<evidence type="ECO:0000256" key="4">
    <source>
        <dbReference type="ARBA" id="ARBA00022597"/>
    </source>
</evidence>
<evidence type="ECO:0000256" key="7">
    <source>
        <dbReference type="ARBA" id="ARBA00022989"/>
    </source>
</evidence>
<dbReference type="Pfam" id="PF00083">
    <property type="entry name" value="Sugar_tr"/>
    <property type="match status" value="1"/>
</dbReference>
<feature type="transmembrane region" description="Helical" evidence="11">
    <location>
        <begin position="347"/>
        <end position="371"/>
    </location>
</feature>
<dbReference type="Proteomes" id="UP000886520">
    <property type="component" value="Chromosome 4"/>
</dbReference>
<gene>
    <name evidence="13" type="ORF">GOP47_0003982</name>
</gene>
<dbReference type="InterPro" id="IPR020846">
    <property type="entry name" value="MFS_dom"/>
</dbReference>
<dbReference type="GO" id="GO:0016020">
    <property type="term" value="C:membrane"/>
    <property type="evidence" value="ECO:0007669"/>
    <property type="project" value="UniProtKB-SubCell"/>
</dbReference>
<dbReference type="OrthoDB" id="4142200at2759"/>
<dbReference type="InterPro" id="IPR005828">
    <property type="entry name" value="MFS_sugar_transport-like"/>
</dbReference>
<dbReference type="SUPFAM" id="SSF103473">
    <property type="entry name" value="MFS general substrate transporter"/>
    <property type="match status" value="1"/>
</dbReference>
<comment type="subcellular location">
    <subcellularLocation>
        <location evidence="1">Membrane</location>
        <topology evidence="1">Multi-pass membrane protein</topology>
    </subcellularLocation>
</comment>
<dbReference type="AlphaFoldDB" id="A0A9D4ZMF3"/>
<feature type="transmembrane region" description="Helical" evidence="11">
    <location>
        <begin position="134"/>
        <end position="153"/>
    </location>
</feature>
<dbReference type="NCBIfam" id="TIGR00879">
    <property type="entry name" value="SP"/>
    <property type="match status" value="1"/>
</dbReference>
<dbReference type="InterPro" id="IPR044778">
    <property type="entry name" value="MFS_STP/MST-like_plant"/>
</dbReference>
<organism evidence="13 14">
    <name type="scientific">Adiantum capillus-veneris</name>
    <name type="common">Maidenhair fern</name>
    <dbReference type="NCBI Taxonomy" id="13818"/>
    <lineage>
        <taxon>Eukaryota</taxon>
        <taxon>Viridiplantae</taxon>
        <taxon>Streptophyta</taxon>
        <taxon>Embryophyta</taxon>
        <taxon>Tracheophyta</taxon>
        <taxon>Polypodiopsida</taxon>
        <taxon>Polypodiidae</taxon>
        <taxon>Polypodiales</taxon>
        <taxon>Pteridineae</taxon>
        <taxon>Pteridaceae</taxon>
        <taxon>Vittarioideae</taxon>
        <taxon>Adiantum</taxon>
    </lineage>
</organism>
<feature type="transmembrane region" description="Helical" evidence="11">
    <location>
        <begin position="407"/>
        <end position="427"/>
    </location>
</feature>
<feature type="domain" description="Major facilitator superfamily (MFS) profile" evidence="12">
    <location>
        <begin position="49"/>
        <end position="504"/>
    </location>
</feature>
<reference evidence="13" key="1">
    <citation type="submission" date="2021-01" db="EMBL/GenBank/DDBJ databases">
        <title>Adiantum capillus-veneris genome.</title>
        <authorList>
            <person name="Fang Y."/>
            <person name="Liao Q."/>
        </authorList>
    </citation>
    <scope>NUCLEOTIDE SEQUENCE</scope>
    <source>
        <strain evidence="13">H3</strain>
        <tissue evidence="13">Leaf</tissue>
    </source>
</reference>
<dbReference type="PANTHER" id="PTHR23500:SF357">
    <property type="entry name" value="IP12678P"/>
    <property type="match status" value="1"/>
</dbReference>
<feature type="transmembrane region" description="Helical" evidence="11">
    <location>
        <begin position="220"/>
        <end position="244"/>
    </location>
</feature>
<keyword evidence="4" id="KW-0762">Sugar transport</keyword>
<dbReference type="CDD" id="cd17361">
    <property type="entry name" value="MFS_STP"/>
    <property type="match status" value="1"/>
</dbReference>
<evidence type="ECO:0000256" key="5">
    <source>
        <dbReference type="ARBA" id="ARBA00022692"/>
    </source>
</evidence>
<comment type="similarity">
    <text evidence="2 9">Belongs to the major facilitator superfamily. Sugar transporter (TC 2.A.1.1) family.</text>
</comment>
<evidence type="ECO:0000256" key="2">
    <source>
        <dbReference type="ARBA" id="ARBA00010992"/>
    </source>
</evidence>
<evidence type="ECO:0000256" key="3">
    <source>
        <dbReference type="ARBA" id="ARBA00022448"/>
    </source>
</evidence>
<dbReference type="InterPro" id="IPR003663">
    <property type="entry name" value="Sugar/inositol_transpt"/>
</dbReference>
<dbReference type="EMBL" id="JABFUD020000004">
    <property type="protein sequence ID" value="KAI5080799.1"/>
    <property type="molecule type" value="Genomic_DNA"/>
</dbReference>
<keyword evidence="8 11" id="KW-0472">Membrane</keyword>
<keyword evidence="3 9" id="KW-0813">Transport</keyword>
<keyword evidence="6" id="KW-0769">Symport</keyword>
<evidence type="ECO:0000256" key="11">
    <source>
        <dbReference type="SAM" id="Phobius"/>
    </source>
</evidence>
<evidence type="ECO:0000256" key="8">
    <source>
        <dbReference type="ARBA" id="ARBA00023136"/>
    </source>
</evidence>
<proteinExistence type="inferred from homology"/>
<keyword evidence="5 11" id="KW-0812">Transmembrane</keyword>
<dbReference type="FunFam" id="1.20.1250.20:FF:000002">
    <property type="entry name" value="Sugar transport protein 13"/>
    <property type="match status" value="1"/>
</dbReference>